<dbReference type="Proteomes" id="UP000241764">
    <property type="component" value="Unassembled WGS sequence"/>
</dbReference>
<sequence length="68" mass="8099">MPGDDNKQDEIIEVKIPRKDYETLRDMIEREQSYTYITAYLKSFWLWAVIGGILTVWSFWDKLAGLIK</sequence>
<dbReference type="AlphaFoldDB" id="A0A2P7BDU2"/>
<dbReference type="EMBL" id="PGGM01000004">
    <property type="protein sequence ID" value="PSH64646.1"/>
    <property type="molecule type" value="Genomic_DNA"/>
</dbReference>
<organism evidence="2 3">
    <name type="scientific">Phyllobacterium sophorae</name>
    <dbReference type="NCBI Taxonomy" id="1520277"/>
    <lineage>
        <taxon>Bacteria</taxon>
        <taxon>Pseudomonadati</taxon>
        <taxon>Pseudomonadota</taxon>
        <taxon>Alphaproteobacteria</taxon>
        <taxon>Hyphomicrobiales</taxon>
        <taxon>Phyllobacteriaceae</taxon>
        <taxon>Phyllobacterium</taxon>
    </lineage>
</organism>
<gene>
    <name evidence="2" type="ORF">CU103_12235</name>
</gene>
<protein>
    <submittedName>
        <fullName evidence="2">Uncharacterized protein</fullName>
    </submittedName>
</protein>
<feature type="transmembrane region" description="Helical" evidence="1">
    <location>
        <begin position="44"/>
        <end position="60"/>
    </location>
</feature>
<proteinExistence type="predicted"/>
<reference evidence="3" key="1">
    <citation type="submission" date="2017-11" db="EMBL/GenBank/DDBJ databases">
        <authorList>
            <person name="Kuznetsova I."/>
            <person name="Sazanova A."/>
            <person name="Chirak E."/>
            <person name="Safronova V."/>
            <person name="Willems A."/>
        </authorList>
    </citation>
    <scope>NUCLEOTIDE SEQUENCE [LARGE SCALE GENOMIC DNA]</scope>
    <source>
        <strain evidence="3">CCBAU 03422</strain>
    </source>
</reference>
<keyword evidence="3" id="KW-1185">Reference proteome</keyword>
<accession>A0A2P7BDU2</accession>
<name>A0A2P7BDU2_9HYPH</name>
<comment type="caution">
    <text evidence="2">The sequence shown here is derived from an EMBL/GenBank/DDBJ whole genome shotgun (WGS) entry which is preliminary data.</text>
</comment>
<keyword evidence="1" id="KW-1133">Transmembrane helix</keyword>
<evidence type="ECO:0000313" key="2">
    <source>
        <dbReference type="EMBL" id="PSH64646.1"/>
    </source>
</evidence>
<keyword evidence="1" id="KW-0812">Transmembrane</keyword>
<keyword evidence="1" id="KW-0472">Membrane</keyword>
<evidence type="ECO:0000313" key="3">
    <source>
        <dbReference type="Proteomes" id="UP000241764"/>
    </source>
</evidence>
<evidence type="ECO:0000256" key="1">
    <source>
        <dbReference type="SAM" id="Phobius"/>
    </source>
</evidence>